<dbReference type="SMART" id="SM00530">
    <property type="entry name" value="HTH_XRE"/>
    <property type="match status" value="1"/>
</dbReference>
<evidence type="ECO:0000256" key="1">
    <source>
        <dbReference type="ARBA" id="ARBA00023125"/>
    </source>
</evidence>
<proteinExistence type="predicted"/>
<dbReference type="InterPro" id="IPR001387">
    <property type="entry name" value="Cro/C1-type_HTH"/>
</dbReference>
<feature type="transmembrane region" description="Helical" evidence="2">
    <location>
        <begin position="220"/>
        <end position="239"/>
    </location>
</feature>
<dbReference type="SUPFAM" id="SSF47413">
    <property type="entry name" value="lambda repressor-like DNA-binding domains"/>
    <property type="match status" value="1"/>
</dbReference>
<keyword evidence="2" id="KW-1133">Transmembrane helix</keyword>
<dbReference type="EMBL" id="VSSQ01003487">
    <property type="protein sequence ID" value="MPM20940.1"/>
    <property type="molecule type" value="Genomic_DNA"/>
</dbReference>
<dbReference type="GO" id="GO:0003677">
    <property type="term" value="F:DNA binding"/>
    <property type="evidence" value="ECO:0007669"/>
    <property type="project" value="UniProtKB-KW"/>
</dbReference>
<organism evidence="4">
    <name type="scientific">bioreactor metagenome</name>
    <dbReference type="NCBI Taxonomy" id="1076179"/>
    <lineage>
        <taxon>unclassified sequences</taxon>
        <taxon>metagenomes</taxon>
        <taxon>ecological metagenomes</taxon>
    </lineage>
</organism>
<keyword evidence="2" id="KW-0812">Transmembrane</keyword>
<keyword evidence="1" id="KW-0238">DNA-binding</keyword>
<comment type="caution">
    <text evidence="4">The sequence shown here is derived from an EMBL/GenBank/DDBJ whole genome shotgun (WGS) entry which is preliminary data.</text>
</comment>
<gene>
    <name evidence="4" type="ORF">SDC9_67378</name>
</gene>
<dbReference type="PANTHER" id="PTHR46558:SF11">
    <property type="entry name" value="HTH-TYPE TRANSCRIPTIONAL REGULATOR XRE"/>
    <property type="match status" value="1"/>
</dbReference>
<dbReference type="InterPro" id="IPR046283">
    <property type="entry name" value="DUF6320"/>
</dbReference>
<dbReference type="PANTHER" id="PTHR46558">
    <property type="entry name" value="TRACRIPTIONAL REGULATORY PROTEIN-RELATED-RELATED"/>
    <property type="match status" value="1"/>
</dbReference>
<keyword evidence="2" id="KW-0472">Membrane</keyword>
<evidence type="ECO:0000256" key="2">
    <source>
        <dbReference type="SAM" id="Phobius"/>
    </source>
</evidence>
<feature type="transmembrane region" description="Helical" evidence="2">
    <location>
        <begin position="159"/>
        <end position="180"/>
    </location>
</feature>
<accession>A0A644XXJ9</accession>
<feature type="transmembrane region" description="Helical" evidence="2">
    <location>
        <begin position="132"/>
        <end position="152"/>
    </location>
</feature>
<dbReference type="InterPro" id="IPR010982">
    <property type="entry name" value="Lambda_DNA-bd_dom_sf"/>
</dbReference>
<evidence type="ECO:0000313" key="4">
    <source>
        <dbReference type="EMBL" id="MPM20940.1"/>
    </source>
</evidence>
<dbReference type="PROSITE" id="PS50943">
    <property type="entry name" value="HTH_CROC1"/>
    <property type="match status" value="1"/>
</dbReference>
<protein>
    <recommendedName>
        <fullName evidence="3">HTH cro/C1-type domain-containing protein</fullName>
    </recommendedName>
</protein>
<feature type="domain" description="HTH cro/C1-type" evidence="3">
    <location>
        <begin position="10"/>
        <end position="64"/>
    </location>
</feature>
<dbReference type="AlphaFoldDB" id="A0A644XXJ9"/>
<name>A0A644XXJ9_9ZZZZ</name>
<dbReference type="Pfam" id="PF01381">
    <property type="entry name" value="HTH_3"/>
    <property type="match status" value="1"/>
</dbReference>
<sequence length="278" mass="30610">MDHQKMARFIAERRKTKKITQKQLAEHLGITDKAVSKWERGLSCPDISLLSELAAILEVSTSELLNGETADLCKPDPVDHMVEAALAYANTVTKNKVRNIRLVSAVVISLLSLLGMIVCVICNLALTGRLSWAWFPISSLIYLWLIVMPVVLRSRRGIFFSLIAANLFTLPFLFALEKIIGTEGLILPLGVPVFGAAILYLWIVYLLINKTKWPNYSIAAAALIAGLPLTFSINVIISKQTGEPVTDSWDILAYLILTILAAIIFGCGYAGVKNKRQA</sequence>
<dbReference type="Pfam" id="PF19845">
    <property type="entry name" value="DUF6320"/>
    <property type="match status" value="1"/>
</dbReference>
<evidence type="ECO:0000259" key="3">
    <source>
        <dbReference type="PROSITE" id="PS50943"/>
    </source>
</evidence>
<feature type="transmembrane region" description="Helical" evidence="2">
    <location>
        <begin position="251"/>
        <end position="272"/>
    </location>
</feature>
<feature type="transmembrane region" description="Helical" evidence="2">
    <location>
        <begin position="186"/>
        <end position="208"/>
    </location>
</feature>
<feature type="transmembrane region" description="Helical" evidence="2">
    <location>
        <begin position="102"/>
        <end position="126"/>
    </location>
</feature>
<dbReference type="Gene3D" id="1.10.260.40">
    <property type="entry name" value="lambda repressor-like DNA-binding domains"/>
    <property type="match status" value="1"/>
</dbReference>
<dbReference type="CDD" id="cd00093">
    <property type="entry name" value="HTH_XRE"/>
    <property type="match status" value="1"/>
</dbReference>
<reference evidence="4" key="1">
    <citation type="submission" date="2019-08" db="EMBL/GenBank/DDBJ databases">
        <authorList>
            <person name="Kucharzyk K."/>
            <person name="Murdoch R.W."/>
            <person name="Higgins S."/>
            <person name="Loffler F."/>
        </authorList>
    </citation>
    <scope>NUCLEOTIDE SEQUENCE</scope>
</reference>